<name>A0A1F6MCZ2_9BACT</name>
<sequence>MGKTVFIVITRGFIIRNILRSGVLDYLKQSGCKVIIFLQTMKENDVPEYLKKEFQDERVTIVGIGDYLMNNFFDRLYRFFAKWTIFLVYSKSTLHYIRFKNIKKERMFFWMYIEIFFLFLFSKLHVLKKIVRLIERKVFVSNFYAKYFDAYRPDVIFSTSIISGIDMAFMKEAQRRGVKTISMTKGWDHAARSFYRFVPDNIIVQNAIMKDYLFKYQKIKKEKVKVGGFPQFDWYVHGDLLVRREEFLSSLGLDPQRKLILFGSEGPWSPEDDNIVGLLAKYIAAGRFPTAASLLIRPHYVDLKTERYDKFIGLKNIKLDASMVYHETLSTNWDPDMREIAYFVNLMHHMDLLINMASTLTLDACCFDKPVIAVSFGVLHDEKSGKDLSGLLYEADHFQDVLKTGAVDLVHSEQELLESVNMYLLHPERKREERKTLLNTLCYKVDGNSAKRVADEILSLL</sequence>
<reference evidence="2 3" key="1">
    <citation type="journal article" date="2016" name="Nat. Commun.">
        <title>Thousands of microbial genomes shed light on interconnected biogeochemical processes in an aquifer system.</title>
        <authorList>
            <person name="Anantharaman K."/>
            <person name="Brown C.T."/>
            <person name="Hug L.A."/>
            <person name="Sharon I."/>
            <person name="Castelle C.J."/>
            <person name="Probst A.J."/>
            <person name="Thomas B.C."/>
            <person name="Singh A."/>
            <person name="Wilkins M.J."/>
            <person name="Karaoz U."/>
            <person name="Brodie E.L."/>
            <person name="Williams K.H."/>
            <person name="Hubbard S.S."/>
            <person name="Banfield J.F."/>
        </authorList>
    </citation>
    <scope>NUCLEOTIDE SEQUENCE [LARGE SCALE GENOMIC DNA]</scope>
</reference>
<dbReference type="InterPro" id="IPR043148">
    <property type="entry name" value="TagF_C"/>
</dbReference>
<evidence type="ECO:0000313" key="3">
    <source>
        <dbReference type="Proteomes" id="UP000177457"/>
    </source>
</evidence>
<feature type="transmembrane region" description="Helical" evidence="1">
    <location>
        <begin position="109"/>
        <end position="127"/>
    </location>
</feature>
<protein>
    <recommendedName>
        <fullName evidence="4">UDP-N-acetylglucosamine 2-epimerase domain-containing protein</fullName>
    </recommendedName>
</protein>
<evidence type="ECO:0000256" key="1">
    <source>
        <dbReference type="SAM" id="Phobius"/>
    </source>
</evidence>
<dbReference type="Gene3D" id="3.40.50.12580">
    <property type="match status" value="1"/>
</dbReference>
<evidence type="ECO:0000313" key="2">
    <source>
        <dbReference type="EMBL" id="OGH69522.1"/>
    </source>
</evidence>
<accession>A0A1F6MCZ2</accession>
<comment type="caution">
    <text evidence="2">The sequence shown here is derived from an EMBL/GenBank/DDBJ whole genome shotgun (WGS) entry which is preliminary data.</text>
</comment>
<keyword evidence="1" id="KW-0812">Transmembrane</keyword>
<keyword evidence="1" id="KW-1133">Transmembrane helix</keyword>
<gene>
    <name evidence="2" type="ORF">A3C90_00180</name>
</gene>
<dbReference type="SUPFAM" id="SSF53756">
    <property type="entry name" value="UDP-Glycosyltransferase/glycogen phosphorylase"/>
    <property type="match status" value="1"/>
</dbReference>
<evidence type="ECO:0008006" key="4">
    <source>
        <dbReference type="Google" id="ProtNLM"/>
    </source>
</evidence>
<proteinExistence type="predicted"/>
<dbReference type="STRING" id="1798683.A3C90_00180"/>
<keyword evidence="1" id="KW-0472">Membrane</keyword>
<organism evidence="2 3">
    <name type="scientific">Candidatus Magasanikbacteria bacterium RIFCSPHIGHO2_02_FULL_51_14</name>
    <dbReference type="NCBI Taxonomy" id="1798683"/>
    <lineage>
        <taxon>Bacteria</taxon>
        <taxon>Candidatus Magasanikiibacteriota</taxon>
    </lineage>
</organism>
<dbReference type="EMBL" id="MFQE01000077">
    <property type="protein sequence ID" value="OGH69522.1"/>
    <property type="molecule type" value="Genomic_DNA"/>
</dbReference>
<dbReference type="AlphaFoldDB" id="A0A1F6MCZ2"/>
<dbReference type="Proteomes" id="UP000177457">
    <property type="component" value="Unassembled WGS sequence"/>
</dbReference>